<dbReference type="KEGG" id="sgq:SGLAD_v1c04480"/>
<evidence type="ECO:0000313" key="2">
    <source>
        <dbReference type="EMBL" id="QBQ07647.1"/>
    </source>
</evidence>
<keyword evidence="1" id="KW-0472">Membrane</keyword>
<organism evidence="2 3">
    <name type="scientific">Spiroplasma gladiatoris</name>
    <dbReference type="NCBI Taxonomy" id="2143"/>
    <lineage>
        <taxon>Bacteria</taxon>
        <taxon>Bacillati</taxon>
        <taxon>Mycoplasmatota</taxon>
        <taxon>Mollicutes</taxon>
        <taxon>Entomoplasmatales</taxon>
        <taxon>Spiroplasmataceae</taxon>
        <taxon>Spiroplasma</taxon>
    </lineage>
</organism>
<dbReference type="EMBL" id="CP038013">
    <property type="protein sequence ID" value="QBQ07647.1"/>
    <property type="molecule type" value="Genomic_DNA"/>
</dbReference>
<feature type="transmembrane region" description="Helical" evidence="1">
    <location>
        <begin position="51"/>
        <end position="78"/>
    </location>
</feature>
<keyword evidence="1" id="KW-1133">Transmembrane helix</keyword>
<gene>
    <name evidence="2" type="ORF">SGLAD_v1c04480</name>
</gene>
<dbReference type="AlphaFoldDB" id="A0A4P7AHH8"/>
<protein>
    <submittedName>
        <fullName evidence="2">Class II fructose-1,6-bisphosphate aldolase</fullName>
    </submittedName>
</protein>
<feature type="transmembrane region" description="Helical" evidence="1">
    <location>
        <begin position="112"/>
        <end position="133"/>
    </location>
</feature>
<name>A0A4P7AHH8_9MOLU</name>
<sequence length="183" mass="21015">MIFNQFFKMKKIFNTKNITICATLASIMVVLSLFSYFLSNITGKSIFQISDIVYLSMFVTTINPLVLIFSSCIAGVLIDLYMGGFIFIPFTIIIKILIGVIVYFLNKKIKIFFSIPIAYLCIYLYVIYVLVLYDKSSAVVELITDSIQYLVTVSFSLLIIGSKNWKEYSKYKKNNIKKTRIKS</sequence>
<dbReference type="NCBIfam" id="TIGR04522">
    <property type="entry name" value="EcfS_MSC_0063"/>
    <property type="match status" value="1"/>
</dbReference>
<dbReference type="Gene3D" id="1.10.1760.20">
    <property type="match status" value="1"/>
</dbReference>
<dbReference type="RefSeq" id="WP_134297440.1">
    <property type="nucleotide sequence ID" value="NZ_CP038013.1"/>
</dbReference>
<evidence type="ECO:0000256" key="1">
    <source>
        <dbReference type="SAM" id="Phobius"/>
    </source>
</evidence>
<reference evidence="2 3" key="1">
    <citation type="submission" date="2019-03" db="EMBL/GenBank/DDBJ databases">
        <title>Complete genome sequence of Spiroplasma gladiatoris TG-1 (DSM 22552).</title>
        <authorList>
            <person name="Lin Y.-C."/>
            <person name="Chou L."/>
            <person name="Kuo C.-H."/>
        </authorList>
    </citation>
    <scope>NUCLEOTIDE SEQUENCE [LARGE SCALE GENOMIC DNA]</scope>
    <source>
        <strain evidence="2 3">TG-1</strain>
    </source>
</reference>
<proteinExistence type="predicted"/>
<evidence type="ECO:0000313" key="3">
    <source>
        <dbReference type="Proteomes" id="UP000294309"/>
    </source>
</evidence>
<keyword evidence="1" id="KW-0812">Transmembrane</keyword>
<accession>A0A4P7AHH8</accession>
<feature type="transmembrane region" description="Helical" evidence="1">
    <location>
        <begin position="139"/>
        <end position="160"/>
    </location>
</feature>
<keyword evidence="3" id="KW-1185">Reference proteome</keyword>
<feature type="transmembrane region" description="Helical" evidence="1">
    <location>
        <begin position="84"/>
        <end position="105"/>
    </location>
</feature>
<dbReference type="InterPro" id="IPR030945">
    <property type="entry name" value="EcfS_MSC_0063"/>
</dbReference>
<dbReference type="OrthoDB" id="389711at2"/>
<dbReference type="Proteomes" id="UP000294309">
    <property type="component" value="Chromosome"/>
</dbReference>
<feature type="transmembrane region" description="Helical" evidence="1">
    <location>
        <begin position="17"/>
        <end position="39"/>
    </location>
</feature>